<name>A0A554VGY8_9FLAO</name>
<dbReference type="AlphaFoldDB" id="A0A554VGY8"/>
<sequence>MMNYKAYCYIIFLALCCTGCHSIKVNHTKMHTAVTNPIALGVIGLQKGDVYVSDFHVTAIPEYKTEIRVQITKENFNRTTFDTYLKAAKGNEHKINYVDSLEAKPQFVILELLDRVALMAEIEEAHNTKTLRYIKSQKEAGIVTSVSLALSQELIQELDNADVVFLNNSAYKQYQLSLVKEGETYKTIDFAKTSIFGYTLSYFCWRENDKRQITLADIIDEKSSCSKNTYRDAEKALENMNYFKL</sequence>
<organism evidence="1 2">
    <name type="scientific">Aquimarina algiphila</name>
    <dbReference type="NCBI Taxonomy" id="2047982"/>
    <lineage>
        <taxon>Bacteria</taxon>
        <taxon>Pseudomonadati</taxon>
        <taxon>Bacteroidota</taxon>
        <taxon>Flavobacteriia</taxon>
        <taxon>Flavobacteriales</taxon>
        <taxon>Flavobacteriaceae</taxon>
        <taxon>Aquimarina</taxon>
    </lineage>
</organism>
<proteinExistence type="predicted"/>
<evidence type="ECO:0000313" key="1">
    <source>
        <dbReference type="EMBL" id="TSE06682.1"/>
    </source>
</evidence>
<accession>A0A554VGY8</accession>
<reference evidence="1 2" key="1">
    <citation type="submission" date="2019-07" db="EMBL/GenBank/DDBJ databases">
        <title>The draft genome sequence of Aquimarina algiphila M91.</title>
        <authorList>
            <person name="Meng X."/>
        </authorList>
    </citation>
    <scope>NUCLEOTIDE SEQUENCE [LARGE SCALE GENOMIC DNA]</scope>
    <source>
        <strain evidence="1 2">M91</strain>
    </source>
</reference>
<gene>
    <name evidence="1" type="ORF">FOF46_18415</name>
</gene>
<dbReference type="EMBL" id="VLNR01000042">
    <property type="protein sequence ID" value="TSE06682.1"/>
    <property type="molecule type" value="Genomic_DNA"/>
</dbReference>
<dbReference type="RefSeq" id="WP_208746795.1">
    <property type="nucleotide sequence ID" value="NZ_CANLFO010000003.1"/>
</dbReference>
<comment type="caution">
    <text evidence="1">The sequence shown here is derived from an EMBL/GenBank/DDBJ whole genome shotgun (WGS) entry which is preliminary data.</text>
</comment>
<keyword evidence="2" id="KW-1185">Reference proteome</keyword>
<evidence type="ECO:0000313" key="2">
    <source>
        <dbReference type="Proteomes" id="UP000318833"/>
    </source>
</evidence>
<protein>
    <submittedName>
        <fullName evidence="1">Uncharacterized protein</fullName>
    </submittedName>
</protein>
<dbReference type="Proteomes" id="UP000318833">
    <property type="component" value="Unassembled WGS sequence"/>
</dbReference>